<evidence type="ECO:0000313" key="3">
    <source>
        <dbReference type="Proteomes" id="UP001590951"/>
    </source>
</evidence>
<evidence type="ECO:0000259" key="1">
    <source>
        <dbReference type="Pfam" id="PF12937"/>
    </source>
</evidence>
<dbReference type="InterPro" id="IPR032675">
    <property type="entry name" value="LRR_dom_sf"/>
</dbReference>
<dbReference type="InterPro" id="IPR036047">
    <property type="entry name" value="F-box-like_dom_sf"/>
</dbReference>
<dbReference type="PANTHER" id="PTHR38926:SF5">
    <property type="entry name" value="F-BOX AND LEUCINE-RICH REPEAT PROTEIN 6"/>
    <property type="match status" value="1"/>
</dbReference>
<dbReference type="Proteomes" id="UP001590951">
    <property type="component" value="Unassembled WGS sequence"/>
</dbReference>
<keyword evidence="3" id="KW-1185">Reference proteome</keyword>
<proteinExistence type="predicted"/>
<comment type="caution">
    <text evidence="2">The sequence shown here is derived from an EMBL/GenBank/DDBJ whole genome shotgun (WGS) entry which is preliminary data.</text>
</comment>
<dbReference type="Gene3D" id="3.80.10.10">
    <property type="entry name" value="Ribonuclease Inhibitor"/>
    <property type="match status" value="1"/>
</dbReference>
<feature type="domain" description="F-box" evidence="1">
    <location>
        <begin position="16"/>
        <end position="56"/>
    </location>
</feature>
<evidence type="ECO:0000313" key="2">
    <source>
        <dbReference type="EMBL" id="KAL2054613.1"/>
    </source>
</evidence>
<dbReference type="SUPFAM" id="SSF52047">
    <property type="entry name" value="RNI-like"/>
    <property type="match status" value="1"/>
</dbReference>
<dbReference type="InterPro" id="IPR001810">
    <property type="entry name" value="F-box_dom"/>
</dbReference>
<dbReference type="Pfam" id="PF12937">
    <property type="entry name" value="F-box-like"/>
    <property type="match status" value="1"/>
</dbReference>
<sequence length="391" mass="43000">MTSVGSYPQNMVNQDILPPEILQNIFSYLTTYQSTLHACTLVSNSWYKSSVPFLYNSPAIDGKTFDLFVKAICPSVNAHVRINGLAALVRKLDMSLLVHNGSKSLTARLLGRVKGNLEEFVAPQASFAVNCLAALSKCSNLRRLNLSFVSESIAMSDLLRSASTLSKLESLHLPRSSAHDSSRDALIYSWPSKLRELHISGGLHDESALGLSTLPRSLSYLSIGNCPHLSMLFISPLLKQIGSQLQYLEIVAPLPGLGLGHGLLTNITDLVPNLRHLKISLDFVGPFFFTAGESGQRECQFLTRLDLDCFEPAECVDFSPERIADAIVDMEGNFSKLRRLGVHRKLGWMTTKNGKEDMSEIDELLKALAREDGPDAEISEDEAGVVFFGTR</sequence>
<dbReference type="EMBL" id="JBHFEH010000014">
    <property type="protein sequence ID" value="KAL2054613.1"/>
    <property type="molecule type" value="Genomic_DNA"/>
</dbReference>
<accession>A0ABR4B9R9</accession>
<dbReference type="SUPFAM" id="SSF81383">
    <property type="entry name" value="F-box domain"/>
    <property type="match status" value="1"/>
</dbReference>
<dbReference type="PANTHER" id="PTHR38926">
    <property type="entry name" value="F-BOX DOMAIN CONTAINING PROTEIN, EXPRESSED"/>
    <property type="match status" value="1"/>
</dbReference>
<organism evidence="2 3">
    <name type="scientific">Lepraria finkii</name>
    <dbReference type="NCBI Taxonomy" id="1340010"/>
    <lineage>
        <taxon>Eukaryota</taxon>
        <taxon>Fungi</taxon>
        <taxon>Dikarya</taxon>
        <taxon>Ascomycota</taxon>
        <taxon>Pezizomycotina</taxon>
        <taxon>Lecanoromycetes</taxon>
        <taxon>OSLEUM clade</taxon>
        <taxon>Lecanoromycetidae</taxon>
        <taxon>Lecanorales</taxon>
        <taxon>Lecanorineae</taxon>
        <taxon>Stereocaulaceae</taxon>
        <taxon>Lepraria</taxon>
    </lineage>
</organism>
<protein>
    <recommendedName>
        <fullName evidence="1">F-box domain-containing protein</fullName>
    </recommendedName>
</protein>
<reference evidence="2 3" key="1">
    <citation type="submission" date="2024-09" db="EMBL/GenBank/DDBJ databases">
        <title>Rethinking Asexuality: The Enigmatic Case of Functional Sexual Genes in Lepraria (Stereocaulaceae).</title>
        <authorList>
            <person name="Doellman M."/>
            <person name="Sun Y."/>
            <person name="Barcenas-Pena A."/>
            <person name="Lumbsch H.T."/>
            <person name="Grewe F."/>
        </authorList>
    </citation>
    <scope>NUCLEOTIDE SEQUENCE [LARGE SCALE GENOMIC DNA]</scope>
    <source>
        <strain evidence="2 3">Grewe 0041</strain>
    </source>
</reference>
<dbReference type="Gene3D" id="1.20.1280.50">
    <property type="match status" value="1"/>
</dbReference>
<name>A0ABR4B9R9_9LECA</name>
<gene>
    <name evidence="2" type="ORF">ABVK25_004916</name>
</gene>